<dbReference type="InterPro" id="IPR050709">
    <property type="entry name" value="Biotin_Carboxyl_Carrier/Decarb"/>
</dbReference>
<keyword evidence="7 9" id="KW-0275">Fatty acid biosynthesis</keyword>
<sequence>MSLTGKDVAEIARLLSESQFSSLDLKLGSTKLRIRRDGGGGSRGRWVADEDESSDETQPQGEAGVEPPPSPPPSGSAEPASEAGAGPGAGEVDVPAPLLGNYYAAPRPGEDPFVEVGDRVEPDTIIAIIEVMKLMNSVRAGVSGTVTAVLPENGSAIEKGQAIIRVKVD</sequence>
<feature type="domain" description="Lipoyl-binding" evidence="11">
    <location>
        <begin position="91"/>
        <end position="167"/>
    </location>
</feature>
<dbReference type="InterPro" id="IPR000089">
    <property type="entry name" value="Biotin_lipoyl"/>
</dbReference>
<dbReference type="PROSITE" id="PS00188">
    <property type="entry name" value="BIOTIN"/>
    <property type="match status" value="1"/>
</dbReference>
<evidence type="ECO:0000256" key="10">
    <source>
        <dbReference type="SAM" id="MobiDB-lite"/>
    </source>
</evidence>
<dbReference type="PRINTS" id="PR01071">
    <property type="entry name" value="ACOABIOTINCC"/>
</dbReference>
<keyword evidence="13" id="KW-1185">Reference proteome</keyword>
<evidence type="ECO:0000256" key="6">
    <source>
        <dbReference type="ARBA" id="ARBA00023098"/>
    </source>
</evidence>
<dbReference type="InterPro" id="IPR011053">
    <property type="entry name" value="Single_hybrid_motif"/>
</dbReference>
<dbReference type="Proteomes" id="UP001500518">
    <property type="component" value="Unassembled WGS sequence"/>
</dbReference>
<evidence type="ECO:0000256" key="9">
    <source>
        <dbReference type="RuleBase" id="RU364072"/>
    </source>
</evidence>
<keyword evidence="8 9" id="KW-0092">Biotin</keyword>
<dbReference type="InterPro" id="IPR001882">
    <property type="entry name" value="Biotin_BS"/>
</dbReference>
<name>A0ABP9KAZ5_9SPHN</name>
<accession>A0ABP9KAZ5</accession>
<dbReference type="CDD" id="cd06850">
    <property type="entry name" value="biotinyl_domain"/>
    <property type="match status" value="1"/>
</dbReference>
<evidence type="ECO:0000256" key="1">
    <source>
        <dbReference type="ARBA" id="ARBA00003761"/>
    </source>
</evidence>
<evidence type="ECO:0000313" key="13">
    <source>
        <dbReference type="Proteomes" id="UP001500518"/>
    </source>
</evidence>
<organism evidence="12 13">
    <name type="scientific">Erythrobacter westpacificensis</name>
    <dbReference type="NCBI Taxonomy" id="1055231"/>
    <lineage>
        <taxon>Bacteria</taxon>
        <taxon>Pseudomonadati</taxon>
        <taxon>Pseudomonadota</taxon>
        <taxon>Alphaproteobacteria</taxon>
        <taxon>Sphingomonadales</taxon>
        <taxon>Erythrobacteraceae</taxon>
        <taxon>Erythrobacter/Porphyrobacter group</taxon>
        <taxon>Erythrobacter</taxon>
    </lineage>
</organism>
<dbReference type="EMBL" id="BAABHV010000009">
    <property type="protein sequence ID" value="GAA5053112.1"/>
    <property type="molecule type" value="Genomic_DNA"/>
</dbReference>
<keyword evidence="4 9" id="KW-0444">Lipid biosynthesis</keyword>
<evidence type="ECO:0000256" key="2">
    <source>
        <dbReference type="ARBA" id="ARBA00005194"/>
    </source>
</evidence>
<dbReference type="PROSITE" id="PS50968">
    <property type="entry name" value="BIOTINYL_LIPOYL"/>
    <property type="match status" value="1"/>
</dbReference>
<keyword evidence="5 9" id="KW-0276">Fatty acid metabolism</keyword>
<feature type="region of interest" description="Disordered" evidence="10">
    <location>
        <begin position="26"/>
        <end position="107"/>
    </location>
</feature>
<evidence type="ECO:0000256" key="3">
    <source>
        <dbReference type="ARBA" id="ARBA00017562"/>
    </source>
</evidence>
<proteinExistence type="predicted"/>
<dbReference type="InterPro" id="IPR001249">
    <property type="entry name" value="AcCoA_biotinCC"/>
</dbReference>
<comment type="caution">
    <text evidence="12">The sequence shown here is derived from an EMBL/GenBank/DDBJ whole genome shotgun (WGS) entry which is preliminary data.</text>
</comment>
<reference evidence="13" key="1">
    <citation type="journal article" date="2019" name="Int. J. Syst. Evol. Microbiol.">
        <title>The Global Catalogue of Microorganisms (GCM) 10K type strain sequencing project: providing services to taxonomists for standard genome sequencing and annotation.</title>
        <authorList>
            <consortium name="The Broad Institute Genomics Platform"/>
            <consortium name="The Broad Institute Genome Sequencing Center for Infectious Disease"/>
            <person name="Wu L."/>
            <person name="Ma J."/>
        </authorList>
    </citation>
    <scope>NUCLEOTIDE SEQUENCE [LARGE SCALE GENOMIC DNA]</scope>
    <source>
        <strain evidence="13">JCM 18014</strain>
    </source>
</reference>
<evidence type="ECO:0000259" key="11">
    <source>
        <dbReference type="PROSITE" id="PS50968"/>
    </source>
</evidence>
<dbReference type="RefSeq" id="WP_346032454.1">
    <property type="nucleotide sequence ID" value="NZ_BAABHV010000009.1"/>
</dbReference>
<feature type="compositionally biased region" description="Low complexity" evidence="10">
    <location>
        <begin position="75"/>
        <end position="97"/>
    </location>
</feature>
<dbReference type="Gene3D" id="2.40.50.100">
    <property type="match status" value="1"/>
</dbReference>
<evidence type="ECO:0000256" key="7">
    <source>
        <dbReference type="ARBA" id="ARBA00023160"/>
    </source>
</evidence>
<evidence type="ECO:0000256" key="5">
    <source>
        <dbReference type="ARBA" id="ARBA00022832"/>
    </source>
</evidence>
<dbReference type="PANTHER" id="PTHR45266:SF3">
    <property type="entry name" value="OXALOACETATE DECARBOXYLASE ALPHA CHAIN"/>
    <property type="match status" value="1"/>
</dbReference>
<comment type="function">
    <text evidence="1 9">This protein is a component of the acetyl coenzyme A carboxylase complex; first, biotin carboxylase catalyzes the carboxylation of the carrier protein and then the transcarboxylase transfers the carboxyl group to form malonyl-CoA.</text>
</comment>
<protein>
    <recommendedName>
        <fullName evidence="3 9">Biotin carboxyl carrier protein of acetyl-CoA carboxylase</fullName>
    </recommendedName>
</protein>
<gene>
    <name evidence="12" type="ORF">GCM10023208_14700</name>
</gene>
<evidence type="ECO:0000313" key="12">
    <source>
        <dbReference type="EMBL" id="GAA5053112.1"/>
    </source>
</evidence>
<keyword evidence="6 9" id="KW-0443">Lipid metabolism</keyword>
<comment type="pathway">
    <text evidence="2 9">Lipid metabolism; fatty acid biosynthesis.</text>
</comment>
<dbReference type="Pfam" id="PF00364">
    <property type="entry name" value="Biotin_lipoyl"/>
    <property type="match status" value="1"/>
</dbReference>
<evidence type="ECO:0000256" key="8">
    <source>
        <dbReference type="ARBA" id="ARBA00023267"/>
    </source>
</evidence>
<dbReference type="PANTHER" id="PTHR45266">
    <property type="entry name" value="OXALOACETATE DECARBOXYLASE ALPHA CHAIN"/>
    <property type="match status" value="1"/>
</dbReference>
<evidence type="ECO:0000256" key="4">
    <source>
        <dbReference type="ARBA" id="ARBA00022516"/>
    </source>
</evidence>
<dbReference type="SUPFAM" id="SSF51230">
    <property type="entry name" value="Single hybrid motif"/>
    <property type="match status" value="1"/>
</dbReference>